<dbReference type="InterPro" id="IPR018513">
    <property type="entry name" value="Cell_synthase_bac"/>
</dbReference>
<evidence type="ECO:0000256" key="1">
    <source>
        <dbReference type="ARBA" id="ARBA00004162"/>
    </source>
</evidence>
<keyword evidence="9" id="KW-1185">Reference proteome</keyword>
<dbReference type="GO" id="GO:0006011">
    <property type="term" value="P:UDP-alpha-D-glucose metabolic process"/>
    <property type="evidence" value="ECO:0007669"/>
    <property type="project" value="InterPro"/>
</dbReference>
<proteinExistence type="predicted"/>
<evidence type="ECO:0000256" key="3">
    <source>
        <dbReference type="ARBA" id="ARBA00022692"/>
    </source>
</evidence>
<evidence type="ECO:0000256" key="4">
    <source>
        <dbReference type="ARBA" id="ARBA00022989"/>
    </source>
</evidence>
<organism evidence="8 9">
    <name type="scientific">Anoxybacillus pushchinoensis</name>
    <dbReference type="NCBI Taxonomy" id="150248"/>
    <lineage>
        <taxon>Bacteria</taxon>
        <taxon>Bacillati</taxon>
        <taxon>Bacillota</taxon>
        <taxon>Bacilli</taxon>
        <taxon>Bacillales</taxon>
        <taxon>Anoxybacillaceae</taxon>
        <taxon>Anoxybacillus</taxon>
    </lineage>
</organism>
<dbReference type="OrthoDB" id="2440594at2"/>
<dbReference type="Pfam" id="PF03170">
    <property type="entry name" value="BcsB"/>
    <property type="match status" value="1"/>
</dbReference>
<gene>
    <name evidence="8" type="ORF">SAMN05216169_103113</name>
</gene>
<dbReference type="Gene3D" id="2.60.120.260">
    <property type="entry name" value="Galactose-binding domain-like"/>
    <property type="match status" value="2"/>
</dbReference>
<dbReference type="AlphaFoldDB" id="A0A1I0TK35"/>
<dbReference type="Proteomes" id="UP000198979">
    <property type="component" value="Unassembled WGS sequence"/>
</dbReference>
<dbReference type="STRING" id="150248.SAMN05216169_103113"/>
<sequence length="650" mass="73979">MKKSVLSGIVFCLSLLFIVTSVFAENNKQTMGRVTLKKIGFAQDIVIQGPNFNFSFFVPLTKEMNVKDGLLDLHIRIPKTVHTDATMTLMINDIPYTSIRLSEIKGEGENISFKANLKDVQLLPNSTFMKVQMMIDRPYTQNKCERIFDKGQWIILKNSTSIYYKKNENVHESKVNKFLDGIFNQVVIVIPSNPSISLSESYVKLYAFLIREFSDRDVRISTVHSMPNNTEGSRIIVLDEKNKGINMLKENELYIEPKQVDGFISTFRDVLFANKIEEADVVNSTTNNASQVYSLKMLGYNSTRVQGIGNMPTNYTFTLSDLGGLPKKLLFVYNGTYVPLDEQKGKAFLKFYLNDSLIKAVPLSGNGTIDGLVIEIPTSLLNRENNFQIVYSYYPKEGQCLGDAVLFEGETSDSSFFEVLSYDEENPLTFLSIPSAFNGKGAMVLPNTKDKNYLEYLYLASSLYASIKQFDQSPLNIQIISKSQVDETNADYYIFGIPIDELDKNFGFIKGKKTELSVVNHDDGKVLFRVKQDEPIGILQIFYYDKRPALSIGQLGASSVSEQFAQYLVQKNAIRQLIGNVAFFDSGEFVSYEIGKKQSLKNINTWNFAYYYEKYKIPFYVILWITVVSFIVLIYFRLSRIPNQLKKKSK</sequence>
<keyword evidence="5 6" id="KW-0472">Membrane</keyword>
<feature type="transmembrane region" description="Helical" evidence="6">
    <location>
        <begin position="617"/>
        <end position="638"/>
    </location>
</feature>
<accession>A0A1I0TK35</accession>
<reference evidence="9" key="1">
    <citation type="submission" date="2016-10" db="EMBL/GenBank/DDBJ databases">
        <authorList>
            <person name="Varghese N."/>
            <person name="Submissions S."/>
        </authorList>
    </citation>
    <scope>NUCLEOTIDE SEQUENCE [LARGE SCALE GENOMIC DNA]</scope>
    <source>
        <strain evidence="9">K1</strain>
    </source>
</reference>
<protein>
    <submittedName>
        <fullName evidence="8">Cellulose synthase subunit</fullName>
    </submittedName>
</protein>
<keyword evidence="7" id="KW-0732">Signal</keyword>
<evidence type="ECO:0000256" key="2">
    <source>
        <dbReference type="ARBA" id="ARBA00022475"/>
    </source>
</evidence>
<comment type="subcellular location">
    <subcellularLocation>
        <location evidence="1">Cell membrane</location>
        <topology evidence="1">Single-pass membrane protein</topology>
    </subcellularLocation>
</comment>
<keyword evidence="4 6" id="KW-1133">Transmembrane helix</keyword>
<dbReference type="PANTHER" id="PTHR39083">
    <property type="entry name" value="CYCLIC DI-GMP-BINDING PROTEIN"/>
    <property type="match status" value="1"/>
</dbReference>
<keyword evidence="3 6" id="KW-0812">Transmembrane</keyword>
<evidence type="ECO:0000256" key="7">
    <source>
        <dbReference type="SAM" id="SignalP"/>
    </source>
</evidence>
<feature type="chain" id="PRO_5011588847" evidence="7">
    <location>
        <begin position="25"/>
        <end position="650"/>
    </location>
</feature>
<feature type="signal peptide" evidence="7">
    <location>
        <begin position="1"/>
        <end position="24"/>
    </location>
</feature>
<evidence type="ECO:0000313" key="8">
    <source>
        <dbReference type="EMBL" id="SFA52095.1"/>
    </source>
</evidence>
<keyword evidence="2" id="KW-1003">Cell membrane</keyword>
<name>A0A1I0TK35_9BACL</name>
<evidence type="ECO:0000256" key="6">
    <source>
        <dbReference type="SAM" id="Phobius"/>
    </source>
</evidence>
<dbReference type="PANTHER" id="PTHR39083:SF1">
    <property type="entry name" value="CYCLIC DI-GMP-BINDING PROTEIN"/>
    <property type="match status" value="1"/>
</dbReference>
<evidence type="ECO:0000256" key="5">
    <source>
        <dbReference type="ARBA" id="ARBA00023136"/>
    </source>
</evidence>
<dbReference type="EMBL" id="FOJQ01000031">
    <property type="protein sequence ID" value="SFA52095.1"/>
    <property type="molecule type" value="Genomic_DNA"/>
</dbReference>
<dbReference type="GO" id="GO:0005886">
    <property type="term" value="C:plasma membrane"/>
    <property type="evidence" value="ECO:0007669"/>
    <property type="project" value="UniProtKB-SubCell"/>
</dbReference>
<evidence type="ECO:0000313" key="9">
    <source>
        <dbReference type="Proteomes" id="UP000198979"/>
    </source>
</evidence>
<dbReference type="RefSeq" id="WP_091703377.1">
    <property type="nucleotide sequence ID" value="NZ_FOJQ01000031.1"/>
</dbReference>